<keyword evidence="1" id="KW-0418">Kinase</keyword>
<dbReference type="CDD" id="cd16936">
    <property type="entry name" value="HATPase_RsbW-like"/>
    <property type="match status" value="1"/>
</dbReference>
<evidence type="ECO:0000259" key="3">
    <source>
        <dbReference type="Pfam" id="PF14417"/>
    </source>
</evidence>
<evidence type="ECO:0000313" key="5">
    <source>
        <dbReference type="Proteomes" id="UP000320239"/>
    </source>
</evidence>
<dbReference type="InterPro" id="IPR036890">
    <property type="entry name" value="HATPase_C_sf"/>
</dbReference>
<evidence type="ECO:0000313" key="4">
    <source>
        <dbReference type="EMBL" id="TWG09412.1"/>
    </source>
</evidence>
<reference evidence="4 5" key="1">
    <citation type="submission" date="2019-06" db="EMBL/GenBank/DDBJ databases">
        <title>Sequencing the genomes of 1000 actinobacteria strains.</title>
        <authorList>
            <person name="Klenk H.-P."/>
        </authorList>
    </citation>
    <scope>NUCLEOTIDE SEQUENCE [LARGE SCALE GENOMIC DNA]</scope>
    <source>
        <strain evidence="4 5">DSM 43866</strain>
    </source>
</reference>
<dbReference type="GO" id="GO:0004674">
    <property type="term" value="F:protein serine/threonine kinase activity"/>
    <property type="evidence" value="ECO:0007669"/>
    <property type="project" value="UniProtKB-KW"/>
</dbReference>
<keyword evidence="1" id="KW-0723">Serine/threonine-protein kinase</keyword>
<keyword evidence="5" id="KW-1185">Reference proteome</keyword>
<dbReference type="PANTHER" id="PTHR35526">
    <property type="entry name" value="ANTI-SIGMA-F FACTOR RSBW-RELATED"/>
    <property type="match status" value="1"/>
</dbReference>
<protein>
    <submittedName>
        <fullName evidence="4">Anti-sigma regulatory factor (Ser/Thr protein kinase)</fullName>
    </submittedName>
</protein>
<name>A0A561VCS2_ACTTI</name>
<dbReference type="AlphaFoldDB" id="A0A561VCS2"/>
<dbReference type="InterPro" id="IPR003594">
    <property type="entry name" value="HATPase_dom"/>
</dbReference>
<evidence type="ECO:0000256" key="1">
    <source>
        <dbReference type="ARBA" id="ARBA00022527"/>
    </source>
</evidence>
<dbReference type="InterPro" id="IPR025847">
    <property type="entry name" value="MEDS_domain"/>
</dbReference>
<feature type="domain" description="MEDS" evidence="3">
    <location>
        <begin position="13"/>
        <end position="162"/>
    </location>
</feature>
<organism evidence="4 5">
    <name type="scientific">Actinoplanes teichomyceticus</name>
    <dbReference type="NCBI Taxonomy" id="1867"/>
    <lineage>
        <taxon>Bacteria</taxon>
        <taxon>Bacillati</taxon>
        <taxon>Actinomycetota</taxon>
        <taxon>Actinomycetes</taxon>
        <taxon>Micromonosporales</taxon>
        <taxon>Micromonosporaceae</taxon>
        <taxon>Actinoplanes</taxon>
    </lineage>
</organism>
<dbReference type="SUPFAM" id="SSF55874">
    <property type="entry name" value="ATPase domain of HSP90 chaperone/DNA topoisomerase II/histidine kinase"/>
    <property type="match status" value="1"/>
</dbReference>
<proteinExistence type="predicted"/>
<feature type="domain" description="Histidine kinase/HSP90-like ATPase" evidence="2">
    <location>
        <begin position="206"/>
        <end position="321"/>
    </location>
</feature>
<dbReference type="Proteomes" id="UP000320239">
    <property type="component" value="Unassembled WGS sequence"/>
</dbReference>
<dbReference type="PANTHER" id="PTHR35526:SF3">
    <property type="entry name" value="ANTI-SIGMA-F FACTOR RSBW"/>
    <property type="match status" value="1"/>
</dbReference>
<sequence length="329" mass="35185">MVTTVPDTTGFIHAALVVSDDADLRAVLAPELRRSAAAYDEVLLVVGDRTRALLTERDPGVATAVSWADPGAFYQRLGSAYDRFRRYLADRHRAGQRVHVIAEPAVAGDVCPGSGADRAAAYLAYESVCNETYAFGPSAVTCVWDSRRHRDSVIDSVRDAHPHVLTASGPAPWPHYLPPERYLAERPEPPMPPPPAQVAHDITLHDVADLSAVRSVLGVWAGTHGFGTEATEDILVAVIEVATNGLRHGGAPVRLRAWAHADTLVAQCDDAGSGAIPAAAGYHRPDPLASVAGGRGLWLARQLADVVTVSARPGCTSVRLYFPRHIMQP</sequence>
<dbReference type="RefSeq" id="WP_164465978.1">
    <property type="nucleotide sequence ID" value="NZ_BOMX01000169.1"/>
</dbReference>
<dbReference type="Pfam" id="PF13581">
    <property type="entry name" value="HATPase_c_2"/>
    <property type="match status" value="1"/>
</dbReference>
<comment type="caution">
    <text evidence="4">The sequence shown here is derived from an EMBL/GenBank/DDBJ whole genome shotgun (WGS) entry which is preliminary data.</text>
</comment>
<keyword evidence="1" id="KW-0808">Transferase</keyword>
<dbReference type="InterPro" id="IPR050267">
    <property type="entry name" value="Anti-sigma-factor_SerPK"/>
</dbReference>
<accession>A0A561VCS2</accession>
<dbReference type="Gene3D" id="3.30.565.10">
    <property type="entry name" value="Histidine kinase-like ATPase, C-terminal domain"/>
    <property type="match status" value="1"/>
</dbReference>
<dbReference type="Pfam" id="PF14417">
    <property type="entry name" value="MEDS"/>
    <property type="match status" value="1"/>
</dbReference>
<dbReference type="EMBL" id="VIWY01000008">
    <property type="protein sequence ID" value="TWG09412.1"/>
    <property type="molecule type" value="Genomic_DNA"/>
</dbReference>
<evidence type="ECO:0000259" key="2">
    <source>
        <dbReference type="Pfam" id="PF13581"/>
    </source>
</evidence>
<gene>
    <name evidence="4" type="ORF">FHX34_108127</name>
</gene>